<dbReference type="Proteomes" id="UP000054608">
    <property type="component" value="Unassembled WGS sequence"/>
</dbReference>
<comment type="caution">
    <text evidence="2">The sequence shown here is derived from an EMBL/GenBank/DDBJ whole genome shotgun (WGS) entry which is preliminary data.</text>
</comment>
<dbReference type="InterPro" id="IPR041698">
    <property type="entry name" value="Methyltransf_25"/>
</dbReference>
<gene>
    <name evidence="2" type="ORF">Lrub_2560</name>
</gene>
<dbReference type="EMBL" id="LNYT01000022">
    <property type="protein sequence ID" value="KTD45763.1"/>
    <property type="molecule type" value="Genomic_DNA"/>
</dbReference>
<organism evidence="2 3">
    <name type="scientific">Legionella rubrilucens</name>
    <dbReference type="NCBI Taxonomy" id="458"/>
    <lineage>
        <taxon>Bacteria</taxon>
        <taxon>Pseudomonadati</taxon>
        <taxon>Pseudomonadota</taxon>
        <taxon>Gammaproteobacteria</taxon>
        <taxon>Legionellales</taxon>
        <taxon>Legionellaceae</taxon>
        <taxon>Legionella</taxon>
    </lineage>
</organism>
<dbReference type="RefSeq" id="WP_058532524.1">
    <property type="nucleotide sequence ID" value="NZ_CAAAIN010000004.1"/>
</dbReference>
<accession>A0A0W0XMW1</accession>
<protein>
    <recommendedName>
        <fullName evidence="1">Methyltransferase domain-containing protein</fullName>
    </recommendedName>
</protein>
<dbReference type="CDD" id="cd02440">
    <property type="entry name" value="AdoMet_MTases"/>
    <property type="match status" value="1"/>
</dbReference>
<proteinExistence type="predicted"/>
<dbReference type="Gene3D" id="3.40.50.150">
    <property type="entry name" value="Vaccinia Virus protein VP39"/>
    <property type="match status" value="1"/>
</dbReference>
<dbReference type="AlphaFoldDB" id="A0A0W0XMW1"/>
<dbReference type="STRING" id="458.Lrub_2560"/>
<evidence type="ECO:0000313" key="3">
    <source>
        <dbReference type="Proteomes" id="UP000054608"/>
    </source>
</evidence>
<dbReference type="SUPFAM" id="SSF53335">
    <property type="entry name" value="S-adenosyl-L-methionine-dependent methyltransferases"/>
    <property type="match status" value="1"/>
</dbReference>
<keyword evidence="3" id="KW-1185">Reference proteome</keyword>
<dbReference type="PATRIC" id="fig|458.5.peg.2666"/>
<sequence>MTDALISHQQETEALSVVAARVAEKIKQQGRQDGFSVAEQLALLQELQSFDFGRFLLQNQGINGFWTHYMLTHPFHGRLTGKNNRGQGFSPLEKFILDDSPLMLATQERFTFFLKENQAQVRPGATLACIPCGMMGELLYLDFHGVSDCLLVGIDYDADTLADAKQLAIEKGLNQWLVLKQADAWKITAENEYDLISSNGLSIYEPGTERLLQLYQRFYAALKPGGKLVTSFVTPPPTEAHPGEWDLSQINHEHLRLQKLLFTTLIDSKFRCFRSSHETEALLSQAGFSSIRFIYDKARLFPTVTAFKPQ</sequence>
<dbReference type="Pfam" id="PF13649">
    <property type="entry name" value="Methyltransf_25"/>
    <property type="match status" value="1"/>
</dbReference>
<dbReference type="OrthoDB" id="5621386at2"/>
<reference evidence="2 3" key="1">
    <citation type="submission" date="2015-11" db="EMBL/GenBank/DDBJ databases">
        <title>Genomic analysis of 38 Legionella species identifies large and diverse effector repertoires.</title>
        <authorList>
            <person name="Burstein D."/>
            <person name="Amaro F."/>
            <person name="Zusman T."/>
            <person name="Lifshitz Z."/>
            <person name="Cohen O."/>
            <person name="Gilbert J.A."/>
            <person name="Pupko T."/>
            <person name="Shuman H.A."/>
            <person name="Segal G."/>
        </authorList>
    </citation>
    <scope>NUCLEOTIDE SEQUENCE [LARGE SCALE GENOMIC DNA]</scope>
    <source>
        <strain evidence="2 3">WA-270A-C2</strain>
    </source>
</reference>
<name>A0A0W0XMW1_9GAMM</name>
<evidence type="ECO:0000313" key="2">
    <source>
        <dbReference type="EMBL" id="KTD45763.1"/>
    </source>
</evidence>
<dbReference type="InterPro" id="IPR029063">
    <property type="entry name" value="SAM-dependent_MTases_sf"/>
</dbReference>
<evidence type="ECO:0000259" key="1">
    <source>
        <dbReference type="Pfam" id="PF13649"/>
    </source>
</evidence>
<feature type="domain" description="Methyltransferase" evidence="1">
    <location>
        <begin position="148"/>
        <end position="226"/>
    </location>
</feature>